<dbReference type="Pfam" id="PF00106">
    <property type="entry name" value="adh_short"/>
    <property type="match status" value="1"/>
</dbReference>
<evidence type="ECO:0000256" key="1">
    <source>
        <dbReference type="ARBA" id="ARBA00006484"/>
    </source>
</evidence>
<dbReference type="Gene3D" id="3.40.50.720">
    <property type="entry name" value="NAD(P)-binding Rossmann-like Domain"/>
    <property type="match status" value="1"/>
</dbReference>
<keyword evidence="4" id="KW-1185">Reference proteome</keyword>
<sequence length="260" mass="26804">MDAASRSGSNGGNYSGNYSGKVAWITGGASGIGAAVARRLVEEGAQVLISDVNVEAGNALAEELGCKFVRCDVREPADNNAAVATAVETFGGLDIAFLNAGVASRCGLGGDFDLEAYRRAMAVNLDGVVYGIVAALPALRARGGGDIVATASMAALTATPFDPVYGANKAAVVGLVRGLGPNHEPEGIRINALCPSFADTPIIEGMKDELDKLGLPVLDVADVVTAFMRLLEARGAGQAWYVVPGRPSEPFQFRRVPGPR</sequence>
<reference evidence="3 4" key="1">
    <citation type="journal article" date="2011" name="Stand. Genomic Sci.">
        <title>Complete genome sequence of Thermomonospora curvata type strain (B9).</title>
        <authorList>
            <person name="Chertkov O."/>
            <person name="Sikorski J."/>
            <person name="Nolan M."/>
            <person name="Lapidus A."/>
            <person name="Lucas S."/>
            <person name="Del Rio T.G."/>
            <person name="Tice H."/>
            <person name="Cheng J.F."/>
            <person name="Goodwin L."/>
            <person name="Pitluck S."/>
            <person name="Liolios K."/>
            <person name="Ivanova N."/>
            <person name="Mavromatis K."/>
            <person name="Mikhailova N."/>
            <person name="Ovchinnikova G."/>
            <person name="Pati A."/>
            <person name="Chen A."/>
            <person name="Palaniappan K."/>
            <person name="Djao O.D."/>
            <person name="Land M."/>
            <person name="Hauser L."/>
            <person name="Chang Y.J."/>
            <person name="Jeffries C.D."/>
            <person name="Brettin T."/>
            <person name="Han C."/>
            <person name="Detter J.C."/>
            <person name="Rohde M."/>
            <person name="Goker M."/>
            <person name="Woyke T."/>
            <person name="Bristow J."/>
            <person name="Eisen J.A."/>
            <person name="Markowitz V."/>
            <person name="Hugenholtz P."/>
            <person name="Klenk H.P."/>
            <person name="Kyrpides N.C."/>
        </authorList>
    </citation>
    <scope>NUCLEOTIDE SEQUENCE [LARGE SCALE GENOMIC DNA]</scope>
    <source>
        <strain evidence="4">ATCC 19995 / DSM 43183 / JCM 3096 / KCTC 9072 / NBRC 15933 / NCIMB 10081 / Henssen B9</strain>
    </source>
</reference>
<dbReference type="eggNOG" id="COG4221">
    <property type="taxonomic scope" value="Bacteria"/>
</dbReference>
<dbReference type="GO" id="GO:0016491">
    <property type="term" value="F:oxidoreductase activity"/>
    <property type="evidence" value="ECO:0007669"/>
    <property type="project" value="UniProtKB-KW"/>
</dbReference>
<dbReference type="EMBL" id="CP001738">
    <property type="protein sequence ID" value="ACY97657.1"/>
    <property type="molecule type" value="Genomic_DNA"/>
</dbReference>
<dbReference type="Proteomes" id="UP000001918">
    <property type="component" value="Chromosome"/>
</dbReference>
<dbReference type="AlphaFoldDB" id="D1AET2"/>
<organism evidence="3 4">
    <name type="scientific">Thermomonospora curvata (strain ATCC 19995 / DSM 43183 / JCM 3096 / KCTC 9072 / NBRC 15933 / NCIMB 10081 / Henssen B9)</name>
    <dbReference type="NCBI Taxonomy" id="471852"/>
    <lineage>
        <taxon>Bacteria</taxon>
        <taxon>Bacillati</taxon>
        <taxon>Actinomycetota</taxon>
        <taxon>Actinomycetes</taxon>
        <taxon>Streptosporangiales</taxon>
        <taxon>Thermomonosporaceae</taxon>
        <taxon>Thermomonospora</taxon>
    </lineage>
</organism>
<dbReference type="PRINTS" id="PR00081">
    <property type="entry name" value="GDHRDH"/>
</dbReference>
<dbReference type="PANTHER" id="PTHR43180:SF33">
    <property type="entry name" value="15-HYDROXYPROSTAGLANDIN DEHYDROGENASE [NAD(+)]-LIKE"/>
    <property type="match status" value="1"/>
</dbReference>
<accession>D1AET2</accession>
<proteinExistence type="inferred from homology"/>
<dbReference type="OrthoDB" id="4133661at2"/>
<comment type="similarity">
    <text evidence="1">Belongs to the short-chain dehydrogenases/reductases (SDR) family.</text>
</comment>
<dbReference type="HOGENOM" id="CLU_010194_2_10_11"/>
<name>D1AET2_THECD</name>
<dbReference type="SUPFAM" id="SSF51735">
    <property type="entry name" value="NAD(P)-binding Rossmann-fold domains"/>
    <property type="match status" value="1"/>
</dbReference>
<dbReference type="RefSeq" id="WP_012852441.1">
    <property type="nucleotide sequence ID" value="NC_013510.1"/>
</dbReference>
<dbReference type="STRING" id="471852.Tcur_2091"/>
<protein>
    <submittedName>
        <fullName evidence="3">Short-chain dehydrogenase/reductase SDR</fullName>
    </submittedName>
</protein>
<dbReference type="InterPro" id="IPR036291">
    <property type="entry name" value="NAD(P)-bd_dom_sf"/>
</dbReference>
<dbReference type="FunFam" id="3.40.50.720:FF:000084">
    <property type="entry name" value="Short-chain dehydrogenase reductase"/>
    <property type="match status" value="1"/>
</dbReference>
<dbReference type="KEGG" id="tcu:Tcur_2091"/>
<evidence type="ECO:0000313" key="4">
    <source>
        <dbReference type="Proteomes" id="UP000001918"/>
    </source>
</evidence>
<keyword evidence="2" id="KW-0560">Oxidoreductase</keyword>
<dbReference type="InterPro" id="IPR002347">
    <property type="entry name" value="SDR_fam"/>
</dbReference>
<evidence type="ECO:0000313" key="3">
    <source>
        <dbReference type="EMBL" id="ACY97657.1"/>
    </source>
</evidence>
<gene>
    <name evidence="3" type="ordered locus">Tcur_2091</name>
</gene>
<dbReference type="PANTHER" id="PTHR43180">
    <property type="entry name" value="3-OXOACYL-(ACYL-CARRIER-PROTEIN) REDUCTASE (AFU_ORTHOLOGUE AFUA_6G11210)"/>
    <property type="match status" value="1"/>
</dbReference>
<evidence type="ECO:0000256" key="2">
    <source>
        <dbReference type="ARBA" id="ARBA00023002"/>
    </source>
</evidence>